<evidence type="ECO:0000313" key="2">
    <source>
        <dbReference type="Proteomes" id="UP000031668"/>
    </source>
</evidence>
<organism evidence="1 2">
    <name type="scientific">Thelohanellus kitauei</name>
    <name type="common">Myxosporean</name>
    <dbReference type="NCBI Taxonomy" id="669202"/>
    <lineage>
        <taxon>Eukaryota</taxon>
        <taxon>Metazoa</taxon>
        <taxon>Cnidaria</taxon>
        <taxon>Myxozoa</taxon>
        <taxon>Myxosporea</taxon>
        <taxon>Bivalvulida</taxon>
        <taxon>Platysporina</taxon>
        <taxon>Myxobolidae</taxon>
        <taxon>Thelohanellus</taxon>
    </lineage>
</organism>
<protein>
    <submittedName>
        <fullName evidence="1">Uncharacterized protein</fullName>
    </submittedName>
</protein>
<comment type="caution">
    <text evidence="1">The sequence shown here is derived from an EMBL/GenBank/DDBJ whole genome shotgun (WGS) entry which is preliminary data.</text>
</comment>
<dbReference type="EMBL" id="JWZT01002080">
    <property type="protein sequence ID" value="KII70445.1"/>
    <property type="molecule type" value="Genomic_DNA"/>
</dbReference>
<evidence type="ECO:0000313" key="1">
    <source>
        <dbReference type="EMBL" id="KII70445.1"/>
    </source>
</evidence>
<name>A0A0C2N229_THEKT</name>
<dbReference type="AlphaFoldDB" id="A0A0C2N229"/>
<dbReference type="Proteomes" id="UP000031668">
    <property type="component" value="Unassembled WGS sequence"/>
</dbReference>
<keyword evidence="2" id="KW-1185">Reference proteome</keyword>
<reference evidence="1 2" key="1">
    <citation type="journal article" date="2014" name="Genome Biol. Evol.">
        <title>The genome of the myxosporean Thelohanellus kitauei shows adaptations to nutrient acquisition within its fish host.</title>
        <authorList>
            <person name="Yang Y."/>
            <person name="Xiong J."/>
            <person name="Zhou Z."/>
            <person name="Huo F."/>
            <person name="Miao W."/>
            <person name="Ran C."/>
            <person name="Liu Y."/>
            <person name="Zhang J."/>
            <person name="Feng J."/>
            <person name="Wang M."/>
            <person name="Wang M."/>
            <person name="Wang L."/>
            <person name="Yao B."/>
        </authorList>
    </citation>
    <scope>NUCLEOTIDE SEQUENCE [LARGE SCALE GENOMIC DNA]</scope>
    <source>
        <strain evidence="1">Wuqing</strain>
    </source>
</reference>
<accession>A0A0C2N229</accession>
<proteinExistence type="predicted"/>
<gene>
    <name evidence="1" type="ORF">RF11_09708</name>
</gene>
<sequence>MKVQEQQKILIKQYTEGNPVITIGQIISKLQEDCGLRLSQSAIFRTINKLNINKKLCSLFYIGCNIPGRNGIKPLYEGVEAVLKENHMRVLLLLILAGEI</sequence>